<reference evidence="1" key="1">
    <citation type="journal article" date="2021" name="Evol. Appl.">
        <title>The genome of the Pyrenean desman and the effects of bottlenecks and inbreeding on the genomic landscape of an endangered species.</title>
        <authorList>
            <person name="Escoda L."/>
            <person name="Castresana J."/>
        </authorList>
    </citation>
    <scope>NUCLEOTIDE SEQUENCE</scope>
    <source>
        <strain evidence="1">IBE-C5619</strain>
    </source>
</reference>
<dbReference type="EMBL" id="JAGFMF010011777">
    <property type="protein sequence ID" value="KAG8513124.1"/>
    <property type="molecule type" value="Genomic_DNA"/>
</dbReference>
<keyword evidence="2" id="KW-1185">Reference proteome</keyword>
<gene>
    <name evidence="1" type="ORF">J0S82_002572</name>
</gene>
<sequence length="143" mass="16368">GMDKQKQQPLKVKCKEAEIDKLGKVLTPTQVKNSLPALHGVALSRKTVHFGFDRFRSAGRTITTGNGTIFWWSTGKAMFLLHDTILANSVWHLFAKSTSWVVGTCYQTEWDDNVPKHYEQLFGKLRETWRCKQSQKPQCSQVQ</sequence>
<evidence type="ECO:0000313" key="2">
    <source>
        <dbReference type="Proteomes" id="UP000700334"/>
    </source>
</evidence>
<accession>A0A8J6AKD9</accession>
<dbReference type="AlphaFoldDB" id="A0A8J6AKD9"/>
<feature type="non-terminal residue" evidence="1">
    <location>
        <position position="1"/>
    </location>
</feature>
<dbReference type="Proteomes" id="UP000700334">
    <property type="component" value="Unassembled WGS sequence"/>
</dbReference>
<proteinExistence type="predicted"/>
<organism evidence="1 2">
    <name type="scientific">Galemys pyrenaicus</name>
    <name type="common">Iberian desman</name>
    <name type="synonym">Pyrenean desman</name>
    <dbReference type="NCBI Taxonomy" id="202257"/>
    <lineage>
        <taxon>Eukaryota</taxon>
        <taxon>Metazoa</taxon>
        <taxon>Chordata</taxon>
        <taxon>Craniata</taxon>
        <taxon>Vertebrata</taxon>
        <taxon>Euteleostomi</taxon>
        <taxon>Mammalia</taxon>
        <taxon>Eutheria</taxon>
        <taxon>Laurasiatheria</taxon>
        <taxon>Eulipotyphla</taxon>
        <taxon>Talpidae</taxon>
        <taxon>Galemys</taxon>
    </lineage>
</organism>
<evidence type="ECO:0000313" key="1">
    <source>
        <dbReference type="EMBL" id="KAG8513124.1"/>
    </source>
</evidence>
<dbReference type="OrthoDB" id="2506647at2759"/>
<comment type="caution">
    <text evidence="1">The sequence shown here is derived from an EMBL/GenBank/DDBJ whole genome shotgun (WGS) entry which is preliminary data.</text>
</comment>
<name>A0A8J6AKD9_GALPY</name>
<protein>
    <submittedName>
        <fullName evidence="1">Uncharacterized protein</fullName>
    </submittedName>
</protein>